<feature type="compositionally biased region" description="Pro residues" evidence="1">
    <location>
        <begin position="30"/>
        <end position="40"/>
    </location>
</feature>
<feature type="region of interest" description="Disordered" evidence="1">
    <location>
        <begin position="1"/>
        <end position="411"/>
    </location>
</feature>
<organism evidence="2 3">
    <name type="scientific">Apiotrichum porosum</name>
    <dbReference type="NCBI Taxonomy" id="105984"/>
    <lineage>
        <taxon>Eukaryota</taxon>
        <taxon>Fungi</taxon>
        <taxon>Dikarya</taxon>
        <taxon>Basidiomycota</taxon>
        <taxon>Agaricomycotina</taxon>
        <taxon>Tremellomycetes</taxon>
        <taxon>Trichosporonales</taxon>
        <taxon>Trichosporonaceae</taxon>
        <taxon>Apiotrichum</taxon>
    </lineage>
</organism>
<dbReference type="AlphaFoldDB" id="A0A427Y066"/>
<name>A0A427Y066_9TREE</name>
<gene>
    <name evidence="2" type="ORF">EHS24_006030</name>
</gene>
<accession>A0A427Y066</accession>
<feature type="compositionally biased region" description="Basic and acidic residues" evidence="1">
    <location>
        <begin position="319"/>
        <end position="351"/>
    </location>
</feature>
<protein>
    <submittedName>
        <fullName evidence="2">Uncharacterized protein</fullName>
    </submittedName>
</protein>
<feature type="compositionally biased region" description="Basic and acidic residues" evidence="1">
    <location>
        <begin position="51"/>
        <end position="69"/>
    </location>
</feature>
<feature type="compositionally biased region" description="Low complexity" evidence="1">
    <location>
        <begin position="130"/>
        <end position="153"/>
    </location>
</feature>
<evidence type="ECO:0000313" key="2">
    <source>
        <dbReference type="EMBL" id="RSH84508.1"/>
    </source>
</evidence>
<feature type="compositionally biased region" description="Low complexity" evidence="1">
    <location>
        <begin position="278"/>
        <end position="290"/>
    </location>
</feature>
<feature type="compositionally biased region" description="Low complexity" evidence="1">
    <location>
        <begin position="112"/>
        <end position="122"/>
    </location>
</feature>
<feature type="compositionally biased region" description="Polar residues" evidence="1">
    <location>
        <begin position="70"/>
        <end position="80"/>
    </location>
</feature>
<feature type="compositionally biased region" description="Low complexity" evidence="1">
    <location>
        <begin position="226"/>
        <end position="238"/>
    </location>
</feature>
<feature type="compositionally biased region" description="Low complexity" evidence="1">
    <location>
        <begin position="81"/>
        <end position="93"/>
    </location>
</feature>
<comment type="caution">
    <text evidence="2">The sequence shown here is derived from an EMBL/GenBank/DDBJ whole genome shotgun (WGS) entry which is preliminary data.</text>
</comment>
<dbReference type="Proteomes" id="UP000279236">
    <property type="component" value="Unassembled WGS sequence"/>
</dbReference>
<feature type="compositionally biased region" description="Gly residues" evidence="1">
    <location>
        <begin position="303"/>
        <end position="314"/>
    </location>
</feature>
<feature type="compositionally biased region" description="Polar residues" evidence="1">
    <location>
        <begin position="263"/>
        <end position="277"/>
    </location>
</feature>
<dbReference type="RefSeq" id="XP_028477956.1">
    <property type="nucleotide sequence ID" value="XM_028621504.1"/>
</dbReference>
<sequence>MHTLHSIRRSPSGSSQDVQPSTINHDQPAHPLPPSPPSPLSPHSGTATPRQDSDCDHGERDKEKDKDNSRTSFGSRFTSVLSSLFTLGDSSSSDTEDMDPTATAMAGLKLDPAAANGGSPSAPVGPPGPLMTTPTTNPTSPSPSTTPSTPLSPHQVQSPTALVAHNIVTPDRSPQLKPAPLVPGALTPPLLKPARTAGLGIGRTQSLGRNVGLAKGNVAPVPRQNQHTQHGPTQPQHGDYGYRSKHGTALPPPPPAGGEYPSITLSSPATPVVSKTKNPFLSNSNSNSNSPDRDPSPYSPPHNGGGGGGGGGGLLVSIDSDHPPHRDGHKRDSPKHERTPKQDKLLYEKPPRSPTRAVSMTTPRTHVRPLPQPPTTLVRTSTVLDHKRDREKRGGENGGDRPATTRKARAAERETWETCYCGICVRARRQERELLQMEQAKENSLSSLLFSR</sequence>
<dbReference type="GeneID" id="39590573"/>
<dbReference type="EMBL" id="RSCE01000003">
    <property type="protein sequence ID" value="RSH84508.1"/>
    <property type="molecule type" value="Genomic_DNA"/>
</dbReference>
<evidence type="ECO:0000256" key="1">
    <source>
        <dbReference type="SAM" id="MobiDB-lite"/>
    </source>
</evidence>
<evidence type="ECO:0000313" key="3">
    <source>
        <dbReference type="Proteomes" id="UP000279236"/>
    </source>
</evidence>
<feature type="compositionally biased region" description="Polar residues" evidence="1">
    <location>
        <begin position="9"/>
        <end position="25"/>
    </location>
</feature>
<reference evidence="2 3" key="1">
    <citation type="submission" date="2018-11" db="EMBL/GenBank/DDBJ databases">
        <title>Genome sequence of Apiotrichum porosum DSM 27194.</title>
        <authorList>
            <person name="Aliyu H."/>
            <person name="Gorte O."/>
            <person name="Ochsenreither K."/>
        </authorList>
    </citation>
    <scope>NUCLEOTIDE SEQUENCE [LARGE SCALE GENOMIC DNA]</scope>
    <source>
        <strain evidence="2 3">DSM 27194</strain>
    </source>
</reference>
<keyword evidence="3" id="KW-1185">Reference proteome</keyword>
<feature type="compositionally biased region" description="Basic and acidic residues" evidence="1">
    <location>
        <begin position="384"/>
        <end position="399"/>
    </location>
</feature>
<proteinExistence type="predicted"/>